<dbReference type="EMBL" id="FR823390">
    <property type="protein sequence ID" value="CBZ53362.1"/>
    <property type="molecule type" value="Genomic_DNA"/>
</dbReference>
<organism evidence="3 5">
    <name type="scientific">Neospora caninum (strain Liverpool)</name>
    <dbReference type="NCBI Taxonomy" id="572307"/>
    <lineage>
        <taxon>Eukaryota</taxon>
        <taxon>Sar</taxon>
        <taxon>Alveolata</taxon>
        <taxon>Apicomplexa</taxon>
        <taxon>Conoidasida</taxon>
        <taxon>Coccidia</taxon>
        <taxon>Eucoccidiorida</taxon>
        <taxon>Eimeriorina</taxon>
        <taxon>Sarcocystidae</taxon>
        <taxon>Neospora</taxon>
    </lineage>
</organism>
<evidence type="ECO:0008006" key="6">
    <source>
        <dbReference type="Google" id="ProtNLM"/>
    </source>
</evidence>
<name>F0VI01_NEOCL</name>
<reference evidence="5" key="3">
    <citation type="journal article" date="2012" name="PLoS Pathog.">
        <title>Comparative genomics of the apicomplexan parasites Toxoplasma gondii and Neospora caninum: Coccidia differing in host range and transmission strategy.</title>
        <authorList>
            <person name="Reid A.J."/>
            <person name="Vermont S.J."/>
            <person name="Cotton J.A."/>
            <person name="Harris D."/>
            <person name="Hill-Cawthorne G.A."/>
            <person name="Konen-Waisman S."/>
            <person name="Latham S.M."/>
            <person name="Mourier T."/>
            <person name="Norton R."/>
            <person name="Quail M.A."/>
            <person name="Sanders M."/>
            <person name="Shanmugam D."/>
            <person name="Sohal A."/>
            <person name="Wasmuth J.D."/>
            <person name="Brunk B."/>
            <person name="Grigg M.E."/>
            <person name="Howard J.C."/>
            <person name="Parkinson J."/>
            <person name="Roos D.S."/>
            <person name="Trees A.J."/>
            <person name="Berriman M."/>
            <person name="Pain A."/>
            <person name="Wastling J.M."/>
        </authorList>
    </citation>
    <scope>NUCLEOTIDE SEQUENCE [LARGE SCALE GENOMIC DNA]</scope>
    <source>
        <strain evidence="5">Liverpool</strain>
    </source>
</reference>
<keyword evidence="2" id="KW-0732">Signal</keyword>
<evidence type="ECO:0000313" key="4">
    <source>
        <dbReference type="EMBL" id="CEL67348.1"/>
    </source>
</evidence>
<sequence length="287" mass="32178">MYLNYFPCIIFCASACLGWGSVSTSNDAQQPGFVAHLRSSVHAVTLSSSGSPDTWDFVASSRLTDGSFDSIGFFPDHLKGDLPDATFPRSLDSRLGIDRELTKLREPWLGSSATEGLLEHQTFTTCFPKPSVLLTDAQRKEPYQTFLQPASYTCKDTIIRHRRFCPAIRASWALVLVRALLRMLEFLGLQLIFLVVSLLLLVFLLMCLKAVEWFLGLSVIDFEFSFSDIGRRLYAPARANGQNGQELTDGGQQNEFVFSFESEEHETANILPTRRLPYVISGDTRDK</sequence>
<dbReference type="RefSeq" id="XP_003883394.1">
    <property type="nucleotide sequence ID" value="XM_003883345.1"/>
</dbReference>
<keyword evidence="1" id="KW-0472">Membrane</keyword>
<proteinExistence type="predicted"/>
<evidence type="ECO:0000256" key="1">
    <source>
        <dbReference type="SAM" id="Phobius"/>
    </source>
</evidence>
<accession>F0VI01</accession>
<dbReference type="eggNOG" id="ENOG502TMUW">
    <property type="taxonomic scope" value="Eukaryota"/>
</dbReference>
<feature type="chain" id="PRO_5007655290" description="Transmembrane protein" evidence="2">
    <location>
        <begin position="25"/>
        <end position="287"/>
    </location>
</feature>
<keyword evidence="1" id="KW-1133">Transmembrane helix</keyword>
<dbReference type="GeneID" id="13443800"/>
<gene>
    <name evidence="4" type="ORF">BN1204_031490</name>
    <name evidence="3" type="ORF">NCLIV_031490</name>
</gene>
<dbReference type="AlphaFoldDB" id="F0VI01"/>
<reference evidence="4" key="4">
    <citation type="journal article" date="2015" name="PLoS ONE">
        <title>Comprehensive Evaluation of Toxoplasma gondii VEG and Neospora caninum LIV Genomes with Tachyzoite Stage Transcriptome and Proteome Defines Novel Transcript Features.</title>
        <authorList>
            <person name="Ramaprasad A."/>
            <person name="Mourier T."/>
            <person name="Naeem R."/>
            <person name="Malas T.B."/>
            <person name="Moussa E."/>
            <person name="Panigrahi A."/>
            <person name="Vermont S.J."/>
            <person name="Otto T.D."/>
            <person name="Wastling J."/>
            <person name="Pain A."/>
        </authorList>
    </citation>
    <scope>NUCLEOTIDE SEQUENCE</scope>
    <source>
        <strain evidence="4">Liverpool</strain>
    </source>
</reference>
<dbReference type="EMBL" id="LN714483">
    <property type="protein sequence ID" value="CEL67348.1"/>
    <property type="molecule type" value="Genomic_DNA"/>
</dbReference>
<reference evidence="3" key="2">
    <citation type="submission" date="2011-03" db="EMBL/GenBank/DDBJ databases">
        <title>Comparative genomics and transcriptomics of Neospora caninum and Toxoplasma gondii.</title>
        <authorList>
            <person name="Reid A.J."/>
            <person name="Sohal A."/>
            <person name="Harris D."/>
            <person name="Quail M."/>
            <person name="Sanders M."/>
            <person name="Berriman M."/>
            <person name="Wastling J.M."/>
            <person name="Pain A."/>
        </authorList>
    </citation>
    <scope>NUCLEOTIDE SEQUENCE</scope>
    <source>
        <strain evidence="3">Liverpool</strain>
    </source>
</reference>
<keyword evidence="1" id="KW-0812">Transmembrane</keyword>
<dbReference type="VEuPathDB" id="ToxoDB:NCLIV_031490"/>
<dbReference type="OrthoDB" id="10502033at2759"/>
<evidence type="ECO:0000313" key="3">
    <source>
        <dbReference type="EMBL" id="CBZ53362.1"/>
    </source>
</evidence>
<reference evidence="3" key="1">
    <citation type="submission" date="2011-02" db="EMBL/GenBank/DDBJ databases">
        <authorList>
            <person name="Aslett M."/>
        </authorList>
    </citation>
    <scope>NUCLEOTIDE SEQUENCE</scope>
    <source>
        <strain evidence="3">Liverpool</strain>
    </source>
</reference>
<feature type="transmembrane region" description="Helical" evidence="1">
    <location>
        <begin position="187"/>
        <end position="208"/>
    </location>
</feature>
<feature type="signal peptide" evidence="2">
    <location>
        <begin position="1"/>
        <end position="24"/>
    </location>
</feature>
<dbReference type="Proteomes" id="UP000007494">
    <property type="component" value="Chromosome VIII"/>
</dbReference>
<dbReference type="InParanoid" id="F0VI01"/>
<protein>
    <recommendedName>
        <fullName evidence="6">Transmembrane protein</fullName>
    </recommendedName>
</protein>
<evidence type="ECO:0000256" key="2">
    <source>
        <dbReference type="SAM" id="SignalP"/>
    </source>
</evidence>
<keyword evidence="5" id="KW-1185">Reference proteome</keyword>
<evidence type="ECO:0000313" key="5">
    <source>
        <dbReference type="Proteomes" id="UP000007494"/>
    </source>
</evidence>
<dbReference type="OMA" id="EHETANI"/>